<sequence length="262" mass="29580">MEKLFQVKRNFLKFLTKQPAAALVVAFQNPTRMSPCRSPARVVSIIPKEARRKHKGETFSAREPTSPKVSCMGQVQGKKRKARKQKRAQAQDQAQAHKDPTKNTNSIGEKKEILLWIQKGSDEGRKRKVLEEKRASGTVEAPSLNTMKKFASGRGSLYDFDVTIAERSQFCRIPLHSEEFSGNGVRSTKFFLVLPDHETENVVSDFALQSSSFFLSLASLLSFNFSHYVVQVQKASRHQICQVPGFCFHLHPTRPSKSTTQL</sequence>
<feature type="compositionally biased region" description="Basic residues" evidence="1">
    <location>
        <begin position="77"/>
        <end position="87"/>
    </location>
</feature>
<protein>
    <submittedName>
        <fullName evidence="2">Uncharacterized protein</fullName>
    </submittedName>
</protein>
<feature type="region of interest" description="Disordered" evidence="1">
    <location>
        <begin position="48"/>
        <end position="107"/>
    </location>
</feature>
<dbReference type="Proteomes" id="UP000289340">
    <property type="component" value="Chromosome 1"/>
</dbReference>
<accession>A0A445M3T1</accession>
<dbReference type="PANTHER" id="PTHR34779">
    <property type="entry name" value="OS09G0542900 PROTEIN"/>
    <property type="match status" value="1"/>
</dbReference>
<comment type="caution">
    <text evidence="2">The sequence shown here is derived from an EMBL/GenBank/DDBJ whole genome shotgun (WGS) entry which is preliminary data.</text>
</comment>
<gene>
    <name evidence="2" type="ORF">D0Y65_001714</name>
</gene>
<evidence type="ECO:0000313" key="3">
    <source>
        <dbReference type="Proteomes" id="UP000289340"/>
    </source>
</evidence>
<keyword evidence="3" id="KW-1185">Reference proteome</keyword>
<proteinExistence type="predicted"/>
<evidence type="ECO:0000313" key="2">
    <source>
        <dbReference type="EMBL" id="RZC30257.1"/>
    </source>
</evidence>
<organism evidence="2 3">
    <name type="scientific">Glycine soja</name>
    <name type="common">Wild soybean</name>
    <dbReference type="NCBI Taxonomy" id="3848"/>
    <lineage>
        <taxon>Eukaryota</taxon>
        <taxon>Viridiplantae</taxon>
        <taxon>Streptophyta</taxon>
        <taxon>Embryophyta</taxon>
        <taxon>Tracheophyta</taxon>
        <taxon>Spermatophyta</taxon>
        <taxon>Magnoliopsida</taxon>
        <taxon>eudicotyledons</taxon>
        <taxon>Gunneridae</taxon>
        <taxon>Pentapetalae</taxon>
        <taxon>rosids</taxon>
        <taxon>fabids</taxon>
        <taxon>Fabales</taxon>
        <taxon>Fabaceae</taxon>
        <taxon>Papilionoideae</taxon>
        <taxon>50 kb inversion clade</taxon>
        <taxon>NPAAA clade</taxon>
        <taxon>indigoferoid/millettioid clade</taxon>
        <taxon>Phaseoleae</taxon>
        <taxon>Glycine</taxon>
        <taxon>Glycine subgen. Soja</taxon>
    </lineage>
</organism>
<dbReference type="EMBL" id="QZWG01000001">
    <property type="protein sequence ID" value="RZC30257.1"/>
    <property type="molecule type" value="Genomic_DNA"/>
</dbReference>
<name>A0A445M3T1_GLYSO</name>
<reference evidence="2 3" key="1">
    <citation type="submission" date="2018-09" db="EMBL/GenBank/DDBJ databases">
        <title>A high-quality reference genome of wild soybean provides a powerful tool to mine soybean genomes.</title>
        <authorList>
            <person name="Xie M."/>
            <person name="Chung C.Y.L."/>
            <person name="Li M.-W."/>
            <person name="Wong F.-L."/>
            <person name="Chan T.-F."/>
            <person name="Lam H.-M."/>
        </authorList>
    </citation>
    <scope>NUCLEOTIDE SEQUENCE [LARGE SCALE GENOMIC DNA]</scope>
    <source>
        <strain evidence="3">cv. W05</strain>
        <tissue evidence="2">Hypocotyl of etiolated seedlings</tissue>
    </source>
</reference>
<dbReference type="PANTHER" id="PTHR34779:SF7">
    <property type="entry name" value="DUF3741 DOMAIN-CONTAINING PROTEIN"/>
    <property type="match status" value="1"/>
</dbReference>
<dbReference type="InterPro" id="IPR038796">
    <property type="entry name" value="At1g76070-like"/>
</dbReference>
<dbReference type="AlphaFoldDB" id="A0A445M3T1"/>
<evidence type="ECO:0000256" key="1">
    <source>
        <dbReference type="SAM" id="MobiDB-lite"/>
    </source>
</evidence>